<gene>
    <name evidence="8 10" type="primary">tilS</name>
    <name evidence="10" type="ORF">MJO52_06225</name>
</gene>
<comment type="domain">
    <text evidence="8">The N-terminal region contains the highly conserved SGGXDS motif, predicted to be a P-loop motif involved in ATP binding.</text>
</comment>
<dbReference type="InterPro" id="IPR012795">
    <property type="entry name" value="tRNA_Ile_lys_synt_N"/>
</dbReference>
<comment type="catalytic activity">
    <reaction evidence="7 8">
        <text>cytidine(34) in tRNA(Ile2) + L-lysine + ATP = lysidine(34) in tRNA(Ile2) + AMP + diphosphate + H(+)</text>
        <dbReference type="Rhea" id="RHEA:43744"/>
        <dbReference type="Rhea" id="RHEA-COMP:10625"/>
        <dbReference type="Rhea" id="RHEA-COMP:10670"/>
        <dbReference type="ChEBI" id="CHEBI:15378"/>
        <dbReference type="ChEBI" id="CHEBI:30616"/>
        <dbReference type="ChEBI" id="CHEBI:32551"/>
        <dbReference type="ChEBI" id="CHEBI:33019"/>
        <dbReference type="ChEBI" id="CHEBI:82748"/>
        <dbReference type="ChEBI" id="CHEBI:83665"/>
        <dbReference type="ChEBI" id="CHEBI:456215"/>
        <dbReference type="EC" id="6.3.4.19"/>
    </reaction>
</comment>
<dbReference type="EMBL" id="CP092418">
    <property type="protein sequence ID" value="USD22729.1"/>
    <property type="molecule type" value="Genomic_DNA"/>
</dbReference>
<protein>
    <recommendedName>
        <fullName evidence="8">tRNA(Ile)-lysidine synthase</fullName>
        <ecNumber evidence="8">6.3.4.19</ecNumber>
    </recommendedName>
    <alternativeName>
        <fullName evidence="8">tRNA(Ile)-2-lysyl-cytidine synthase</fullName>
    </alternativeName>
    <alternativeName>
        <fullName evidence="8">tRNA(Ile)-lysidine synthetase</fullName>
    </alternativeName>
</protein>
<accession>A0ABY4VEJ0</accession>
<keyword evidence="4 8" id="KW-0819">tRNA processing</keyword>
<dbReference type="Pfam" id="PF09179">
    <property type="entry name" value="TilS"/>
    <property type="match status" value="1"/>
</dbReference>
<organism evidence="10 11">
    <name type="scientific">Microbulbifer variabilis</name>
    <dbReference type="NCBI Taxonomy" id="266805"/>
    <lineage>
        <taxon>Bacteria</taxon>
        <taxon>Pseudomonadati</taxon>
        <taxon>Pseudomonadota</taxon>
        <taxon>Gammaproteobacteria</taxon>
        <taxon>Cellvibrionales</taxon>
        <taxon>Microbulbiferaceae</taxon>
        <taxon>Microbulbifer</taxon>
    </lineage>
</organism>
<evidence type="ECO:0000313" key="11">
    <source>
        <dbReference type="Proteomes" id="UP001055658"/>
    </source>
</evidence>
<dbReference type="Pfam" id="PF11734">
    <property type="entry name" value="TilS_C"/>
    <property type="match status" value="1"/>
</dbReference>
<evidence type="ECO:0000256" key="7">
    <source>
        <dbReference type="ARBA" id="ARBA00048539"/>
    </source>
</evidence>
<dbReference type="NCBIfam" id="TIGR02432">
    <property type="entry name" value="lysidine_TilS_N"/>
    <property type="match status" value="1"/>
</dbReference>
<evidence type="ECO:0000256" key="4">
    <source>
        <dbReference type="ARBA" id="ARBA00022694"/>
    </source>
</evidence>
<dbReference type="GO" id="GO:0032267">
    <property type="term" value="F:tRNA(Ile)-lysidine synthase activity"/>
    <property type="evidence" value="ECO:0007669"/>
    <property type="project" value="UniProtKB-EC"/>
</dbReference>
<comment type="function">
    <text evidence="8">Ligates lysine onto the cytidine present at position 34 of the AUA codon-specific tRNA(Ile) that contains the anticodon CAU, in an ATP-dependent manner. Cytidine is converted to lysidine, thus changing the amino acid specificity of the tRNA from methionine to isoleucine.</text>
</comment>
<dbReference type="InterPro" id="IPR012796">
    <property type="entry name" value="Lysidine-tRNA-synth_C"/>
</dbReference>
<dbReference type="PANTHER" id="PTHR43033:SF1">
    <property type="entry name" value="TRNA(ILE)-LYSIDINE SYNTHASE-RELATED"/>
    <property type="match status" value="1"/>
</dbReference>
<dbReference type="Proteomes" id="UP001055658">
    <property type="component" value="Chromosome"/>
</dbReference>
<dbReference type="SUPFAM" id="SSF82829">
    <property type="entry name" value="MesJ substrate recognition domain-like"/>
    <property type="match status" value="1"/>
</dbReference>
<dbReference type="EC" id="6.3.4.19" evidence="8"/>
<evidence type="ECO:0000256" key="5">
    <source>
        <dbReference type="ARBA" id="ARBA00022741"/>
    </source>
</evidence>
<dbReference type="RefSeq" id="WP_252085083.1">
    <property type="nucleotide sequence ID" value="NZ_CP092418.1"/>
</dbReference>
<dbReference type="InterPro" id="IPR012094">
    <property type="entry name" value="tRNA_Ile_lys_synt"/>
</dbReference>
<evidence type="ECO:0000256" key="8">
    <source>
        <dbReference type="HAMAP-Rule" id="MF_01161"/>
    </source>
</evidence>
<keyword evidence="5 8" id="KW-0547">Nucleotide-binding</keyword>
<keyword evidence="2 8" id="KW-0963">Cytoplasm</keyword>
<evidence type="ECO:0000259" key="9">
    <source>
        <dbReference type="SMART" id="SM00977"/>
    </source>
</evidence>
<dbReference type="Gene3D" id="3.40.50.620">
    <property type="entry name" value="HUPs"/>
    <property type="match status" value="1"/>
</dbReference>
<dbReference type="Pfam" id="PF01171">
    <property type="entry name" value="ATP_bind_3"/>
    <property type="match status" value="1"/>
</dbReference>
<evidence type="ECO:0000256" key="3">
    <source>
        <dbReference type="ARBA" id="ARBA00022598"/>
    </source>
</evidence>
<dbReference type="InterPro" id="IPR014729">
    <property type="entry name" value="Rossmann-like_a/b/a_fold"/>
</dbReference>
<dbReference type="HAMAP" id="MF_01161">
    <property type="entry name" value="tRNA_Ile_lys_synt"/>
    <property type="match status" value="1"/>
</dbReference>
<evidence type="ECO:0000313" key="10">
    <source>
        <dbReference type="EMBL" id="USD22729.1"/>
    </source>
</evidence>
<comment type="similarity">
    <text evidence="8">Belongs to the tRNA(Ile)-lysidine synthase family.</text>
</comment>
<name>A0ABY4VEJ0_9GAMM</name>
<dbReference type="InterPro" id="IPR015262">
    <property type="entry name" value="tRNA_Ile_lys_synt_subst-bd"/>
</dbReference>
<sequence length="440" mass="48992">MTSKSAANSLPQLIKSAMQRHPALGQLWVGFSGGLDSTVLLHLLNQNGIPVKAVHVHHGLSSNAERWLDHCEAVARELQVPFVAVRVQVDRSGGGIEQGARKARYKAFDSVMSSGDQILLGHHGDDQAETFLYRLMRGAGVLGLSGMAESRPLGEGKSLLRPLLSVGRRELEAWALEQGLSWIEDESNADEAFERNYLRRQVMPVLSTRWSARQSIQRAADNLRESALLLEELALADLQICDIRRERLGESLFLATFTNLSIARRKNLLRGWVLLQGGMAPESVVLQEALAQIEKASADAQVEVRLGGCVVRRFQRRLYLTPVMEPFSTTEESLQWDGVSALLLPRGGVLESVQGWPQGVYEVKYRRGGERVQPLDRLRSQTLKKVLQERALEPWLRDRIPLVYLDGELVAVADLFCCKAGCSTLSVTPSVKPPSWRFFD</sequence>
<feature type="domain" description="Lysidine-tRNA(Ile) synthetase C-terminal" evidence="9">
    <location>
        <begin position="361"/>
        <end position="427"/>
    </location>
</feature>
<dbReference type="CDD" id="cd01992">
    <property type="entry name" value="TilS_N"/>
    <property type="match status" value="1"/>
</dbReference>
<evidence type="ECO:0000256" key="1">
    <source>
        <dbReference type="ARBA" id="ARBA00004496"/>
    </source>
</evidence>
<feature type="binding site" evidence="8">
    <location>
        <begin position="32"/>
        <end position="37"/>
    </location>
    <ligand>
        <name>ATP</name>
        <dbReference type="ChEBI" id="CHEBI:30616"/>
    </ligand>
</feature>
<dbReference type="SUPFAM" id="SSF56037">
    <property type="entry name" value="PheT/TilS domain"/>
    <property type="match status" value="1"/>
</dbReference>
<evidence type="ECO:0000256" key="2">
    <source>
        <dbReference type="ARBA" id="ARBA00022490"/>
    </source>
</evidence>
<dbReference type="SMART" id="SM00977">
    <property type="entry name" value="TilS_C"/>
    <property type="match status" value="1"/>
</dbReference>
<dbReference type="SUPFAM" id="SSF52402">
    <property type="entry name" value="Adenine nucleotide alpha hydrolases-like"/>
    <property type="match status" value="1"/>
</dbReference>
<keyword evidence="6 8" id="KW-0067">ATP-binding</keyword>
<evidence type="ECO:0000256" key="6">
    <source>
        <dbReference type="ARBA" id="ARBA00022840"/>
    </source>
</evidence>
<keyword evidence="3 8" id="KW-0436">Ligase</keyword>
<comment type="subcellular location">
    <subcellularLocation>
        <location evidence="1 8">Cytoplasm</location>
    </subcellularLocation>
</comment>
<reference evidence="10" key="1">
    <citation type="submission" date="2022-02" db="EMBL/GenBank/DDBJ databases">
        <title>Coral-associated bacteria.</title>
        <authorList>
            <person name="Tang K."/>
            <person name="Wang X."/>
        </authorList>
    </citation>
    <scope>NUCLEOTIDE SEQUENCE</scope>
    <source>
        <strain evidence="10">SCSIO 43006</strain>
    </source>
</reference>
<proteinExistence type="inferred from homology"/>
<dbReference type="Gene3D" id="1.20.59.20">
    <property type="match status" value="1"/>
</dbReference>
<dbReference type="NCBIfam" id="TIGR02433">
    <property type="entry name" value="lysidine_TilS_C"/>
    <property type="match status" value="1"/>
</dbReference>
<dbReference type="PANTHER" id="PTHR43033">
    <property type="entry name" value="TRNA(ILE)-LYSIDINE SYNTHASE-RELATED"/>
    <property type="match status" value="1"/>
</dbReference>
<dbReference type="InterPro" id="IPR011063">
    <property type="entry name" value="TilS/TtcA_N"/>
</dbReference>
<keyword evidence="11" id="KW-1185">Reference proteome</keyword>